<evidence type="ECO:0000256" key="3">
    <source>
        <dbReference type="ARBA" id="ARBA00023163"/>
    </source>
</evidence>
<name>A0A4V6ICM8_9NOCA</name>
<dbReference type="GO" id="GO:0043565">
    <property type="term" value="F:sequence-specific DNA binding"/>
    <property type="evidence" value="ECO:0007669"/>
    <property type="project" value="InterPro"/>
</dbReference>
<sequence>MGDAAADEKQAEQNRCDSVHGVSMAPEGLWRLERNDRRVLFACDETTAVFADTGSAAVGRHDHPAWKLLLPIGDGPAAVERGGILTPPAVLIPPRWPHSSRISDGYIGIFLDTPPLPRGAGPIALSQRGKRRLRDALAISDDLDGAPDLAAIRQEIIRLAGRPGHLDPRVARALEHLLEVPTLGELARTVGLSAPRLRRLVDEQVGVPLARLRRWRRLRTAIGVLPAGSVAAAAAHAEFADQAHLSRTARDMVGRAPSSLLI</sequence>
<evidence type="ECO:0000313" key="6">
    <source>
        <dbReference type="Proteomes" id="UP000290439"/>
    </source>
</evidence>
<protein>
    <submittedName>
        <fullName evidence="5">DNA-binding transcriptional regulator AraC</fullName>
    </submittedName>
</protein>
<evidence type="ECO:0000259" key="4">
    <source>
        <dbReference type="PROSITE" id="PS01124"/>
    </source>
</evidence>
<keyword evidence="3" id="KW-0804">Transcription</keyword>
<dbReference type="InterPro" id="IPR018060">
    <property type="entry name" value="HTH_AraC"/>
</dbReference>
<proteinExistence type="predicted"/>
<dbReference type="PROSITE" id="PS01124">
    <property type="entry name" value="HTH_ARAC_FAMILY_2"/>
    <property type="match status" value="1"/>
</dbReference>
<dbReference type="SMART" id="SM00342">
    <property type="entry name" value="HTH_ARAC"/>
    <property type="match status" value="1"/>
</dbReference>
<dbReference type="InterPro" id="IPR018062">
    <property type="entry name" value="HTH_AraC-typ_CS"/>
</dbReference>
<dbReference type="AlphaFoldDB" id="A0A4V6ICM8"/>
<accession>A0A4V6ICM8</accession>
<organism evidence="5 6">
    <name type="scientific">Nocardia cyriacigeorgica</name>
    <dbReference type="NCBI Taxonomy" id="135487"/>
    <lineage>
        <taxon>Bacteria</taxon>
        <taxon>Bacillati</taxon>
        <taxon>Actinomycetota</taxon>
        <taxon>Actinomycetes</taxon>
        <taxon>Mycobacteriales</taxon>
        <taxon>Nocardiaceae</taxon>
        <taxon>Nocardia</taxon>
    </lineage>
</organism>
<feature type="domain" description="HTH araC/xylS-type" evidence="4">
    <location>
        <begin position="168"/>
        <end position="262"/>
    </location>
</feature>
<keyword evidence="2 5" id="KW-0238">DNA-binding</keyword>
<reference evidence="5 6" key="1">
    <citation type="submission" date="2019-02" db="EMBL/GenBank/DDBJ databases">
        <authorList>
            <consortium name="Pathogen Informatics"/>
        </authorList>
    </citation>
    <scope>NUCLEOTIDE SEQUENCE [LARGE SCALE GENOMIC DNA]</scope>
    <source>
        <strain evidence="5 6">3012STDY6756504</strain>
    </source>
</reference>
<evidence type="ECO:0000256" key="1">
    <source>
        <dbReference type="ARBA" id="ARBA00023015"/>
    </source>
</evidence>
<dbReference type="Gene3D" id="1.10.10.60">
    <property type="entry name" value="Homeodomain-like"/>
    <property type="match status" value="1"/>
</dbReference>
<evidence type="ECO:0000313" key="5">
    <source>
        <dbReference type="EMBL" id="VFB00254.1"/>
    </source>
</evidence>
<dbReference type="EMBL" id="LR215973">
    <property type="protein sequence ID" value="VFB00254.1"/>
    <property type="molecule type" value="Genomic_DNA"/>
</dbReference>
<keyword evidence="1" id="KW-0805">Transcription regulation</keyword>
<dbReference type="GO" id="GO:0003700">
    <property type="term" value="F:DNA-binding transcription factor activity"/>
    <property type="evidence" value="ECO:0007669"/>
    <property type="project" value="InterPro"/>
</dbReference>
<dbReference type="Proteomes" id="UP000290439">
    <property type="component" value="Chromosome"/>
</dbReference>
<dbReference type="Pfam" id="PF12833">
    <property type="entry name" value="HTH_18"/>
    <property type="match status" value="1"/>
</dbReference>
<dbReference type="PROSITE" id="PS00041">
    <property type="entry name" value="HTH_ARAC_FAMILY_1"/>
    <property type="match status" value="1"/>
</dbReference>
<gene>
    <name evidence="5" type="ORF">NCTC10797_04048</name>
</gene>
<evidence type="ECO:0000256" key="2">
    <source>
        <dbReference type="ARBA" id="ARBA00023125"/>
    </source>
</evidence>